<dbReference type="Proteomes" id="UP000198889">
    <property type="component" value="Unassembled WGS sequence"/>
</dbReference>
<feature type="domain" description="Isochorismatase-like" evidence="2">
    <location>
        <begin position="4"/>
        <end position="145"/>
    </location>
</feature>
<dbReference type="Pfam" id="PF00857">
    <property type="entry name" value="Isochorismatase"/>
    <property type="match status" value="1"/>
</dbReference>
<keyword evidence="1" id="KW-0378">Hydrolase</keyword>
<dbReference type="Gene3D" id="3.40.50.850">
    <property type="entry name" value="Isochorismatase-like"/>
    <property type="match status" value="1"/>
</dbReference>
<dbReference type="SUPFAM" id="SSF52499">
    <property type="entry name" value="Isochorismatase-like hydrolases"/>
    <property type="match status" value="1"/>
</dbReference>
<evidence type="ECO:0000256" key="1">
    <source>
        <dbReference type="ARBA" id="ARBA00022801"/>
    </source>
</evidence>
<keyword evidence="4" id="KW-1185">Reference proteome</keyword>
<dbReference type="STRING" id="177413.SAMN05660859_3153"/>
<proteinExistence type="predicted"/>
<dbReference type="GO" id="GO:0016787">
    <property type="term" value="F:hydrolase activity"/>
    <property type="evidence" value="ECO:0007669"/>
    <property type="project" value="UniProtKB-KW"/>
</dbReference>
<dbReference type="AlphaFoldDB" id="A0A1G4TU44"/>
<evidence type="ECO:0000259" key="2">
    <source>
        <dbReference type="Pfam" id="PF00857"/>
    </source>
</evidence>
<sequence>MTKTALLIIDLQNDYFPGGRYPLDGTEAAAAKAGELLALAREEGANVVHVRHEMTGEDAPFFARGTQGAEIHPSLAPLEGEAVVVKEGVNAFLNTDLDALLRGRGITRLVIAGAMSHMCVDAASRAALDLGYEVTLAHDATATLALSFDGTKVPAPAVQAAMMAALEFAGAKVVPAAEAAAVLRG</sequence>
<dbReference type="InterPro" id="IPR036380">
    <property type="entry name" value="Isochorismatase-like_sf"/>
</dbReference>
<organism evidence="3 4">
    <name type="scientific">Ancylobacter rudongensis</name>
    <dbReference type="NCBI Taxonomy" id="177413"/>
    <lineage>
        <taxon>Bacteria</taxon>
        <taxon>Pseudomonadati</taxon>
        <taxon>Pseudomonadota</taxon>
        <taxon>Alphaproteobacteria</taxon>
        <taxon>Hyphomicrobiales</taxon>
        <taxon>Xanthobacteraceae</taxon>
        <taxon>Ancylobacter</taxon>
    </lineage>
</organism>
<dbReference type="PANTHER" id="PTHR43540">
    <property type="entry name" value="PEROXYUREIDOACRYLATE/UREIDOACRYLATE AMIDOHYDROLASE-RELATED"/>
    <property type="match status" value="1"/>
</dbReference>
<evidence type="ECO:0000313" key="3">
    <source>
        <dbReference type="EMBL" id="SCW84881.1"/>
    </source>
</evidence>
<gene>
    <name evidence="3" type="ORF">SAMN05660859_3153</name>
</gene>
<name>A0A1G4TU44_9HYPH</name>
<dbReference type="CDD" id="cd01014">
    <property type="entry name" value="nicotinamidase_related"/>
    <property type="match status" value="1"/>
</dbReference>
<dbReference type="InterPro" id="IPR000868">
    <property type="entry name" value="Isochorismatase-like_dom"/>
</dbReference>
<protein>
    <submittedName>
        <fullName evidence="3">Nicotinamidase-related amidase</fullName>
    </submittedName>
</protein>
<dbReference type="RefSeq" id="WP_091441512.1">
    <property type="nucleotide sequence ID" value="NZ_FMTP01000005.1"/>
</dbReference>
<dbReference type="PANTHER" id="PTHR43540:SF1">
    <property type="entry name" value="ISOCHORISMATASE HYDROLASE"/>
    <property type="match status" value="1"/>
</dbReference>
<accession>A0A1G4TU44</accession>
<dbReference type="EMBL" id="FMTP01000005">
    <property type="protein sequence ID" value="SCW84881.1"/>
    <property type="molecule type" value="Genomic_DNA"/>
</dbReference>
<reference evidence="4" key="1">
    <citation type="submission" date="2016-10" db="EMBL/GenBank/DDBJ databases">
        <authorList>
            <person name="Varghese N."/>
            <person name="Submissions S."/>
        </authorList>
    </citation>
    <scope>NUCLEOTIDE SEQUENCE [LARGE SCALE GENOMIC DNA]</scope>
    <source>
        <strain evidence="4">CGMCC 1.1761</strain>
    </source>
</reference>
<evidence type="ECO:0000313" key="4">
    <source>
        <dbReference type="Proteomes" id="UP000198889"/>
    </source>
</evidence>
<dbReference type="InterPro" id="IPR050272">
    <property type="entry name" value="Isochorismatase-like_hydrls"/>
</dbReference>